<keyword evidence="1" id="KW-0433">Leucine-rich repeat</keyword>
<keyword evidence="2" id="KW-0677">Repeat</keyword>
<evidence type="ECO:0000313" key="5">
    <source>
        <dbReference type="Proteomes" id="UP001283361"/>
    </source>
</evidence>
<name>A0AAE1A5T4_9GAST</name>
<dbReference type="PANTHER" id="PTHR45752:SF199">
    <property type="match status" value="1"/>
</dbReference>
<dbReference type="InterPro" id="IPR032675">
    <property type="entry name" value="LRR_dom_sf"/>
</dbReference>
<dbReference type="InterPro" id="IPR001611">
    <property type="entry name" value="Leu-rich_rpt"/>
</dbReference>
<dbReference type="PANTHER" id="PTHR45752">
    <property type="entry name" value="LEUCINE-RICH REPEAT-CONTAINING"/>
    <property type="match status" value="1"/>
</dbReference>
<proteinExistence type="predicted"/>
<gene>
    <name evidence="4" type="ORF">RRG08_054846</name>
</gene>
<dbReference type="SMART" id="SM00369">
    <property type="entry name" value="LRR_TYP"/>
    <property type="match status" value="11"/>
</dbReference>
<sequence length="721" mass="81930">MGNPEEAFPQSIHKVPSNEKEKYRIDPTHSDISSEDSVKSNHHDALEDERVLDLSSNLISEFPGYHLDVLCSHIVHLNIEYNDICEIPIGLSKRLPNLQIFRADGNELHMLPDDFGDFQFLRKLCVCENKLVSLPESLMKLGNLQLLKVSSNSLRQLHCEIGQNVLLEEIHVEENKLKRLPATLGLLKHLHTLIASDNRIEQLITTIGECENLKVVDLSRNKIHHIPDSFGHLSKLTKIDLSENKICTFSDFFASCGSLESIFLDLNMIGKFPQWFQDLEKIQEISLKSNDLGGAAIPEGFGFKSKDLRVLDLRGNFIEMLPESFCHLSSLKVCMLGTPLDYLERSPSFQNGNWLRYLPKNFHLLTALTKLCVEENQVLALPEEIGSLVNLEELYFGSNMLDEIPASFTKLPSLKICQLSKNRLKRLPEDFGALSTLSELYLDSNMLRHLPPSMSLLVNLEIFDLTENKLRDVPREILACMTKLKALNMFFNKFEVPYSEIPYIIKKTHYAERNPEFKNTWRGRNNASISVVTQSQDKTVDDQGIETPVITKTKDNGSCSDNENDTDEDPSDEATFSSEEEDWDTQVVASSSESSELANYLHVVTPADDSGDEEDWDKEVKGNVSRLLSSDKEEGQFDLDEDEGSVSRVIIPSPVRFDSYGNSSRPIDFAVHHHRQTPYIYHAPSVNRHLYIPWPWVEGQFDSDVEEEKDESESIVNDMVS</sequence>
<dbReference type="SMART" id="SM00364">
    <property type="entry name" value="LRR_BAC"/>
    <property type="match status" value="11"/>
</dbReference>
<evidence type="ECO:0000256" key="3">
    <source>
        <dbReference type="SAM" id="MobiDB-lite"/>
    </source>
</evidence>
<dbReference type="Pfam" id="PF00560">
    <property type="entry name" value="LRR_1"/>
    <property type="match status" value="1"/>
</dbReference>
<dbReference type="Gene3D" id="3.80.10.10">
    <property type="entry name" value="Ribonuclease Inhibitor"/>
    <property type="match status" value="4"/>
</dbReference>
<dbReference type="Proteomes" id="UP001283361">
    <property type="component" value="Unassembled WGS sequence"/>
</dbReference>
<dbReference type="InterPro" id="IPR003591">
    <property type="entry name" value="Leu-rich_rpt_typical-subtyp"/>
</dbReference>
<dbReference type="EMBL" id="JAWDGP010002623">
    <property type="protein sequence ID" value="KAK3781507.1"/>
    <property type="molecule type" value="Genomic_DNA"/>
</dbReference>
<dbReference type="Pfam" id="PF13855">
    <property type="entry name" value="LRR_8"/>
    <property type="match status" value="2"/>
</dbReference>
<dbReference type="AlphaFoldDB" id="A0AAE1A5T4"/>
<feature type="region of interest" description="Disordered" evidence="3">
    <location>
        <begin position="1"/>
        <end position="40"/>
    </location>
</feature>
<feature type="compositionally biased region" description="Acidic residues" evidence="3">
    <location>
        <begin position="562"/>
        <end position="584"/>
    </location>
</feature>
<protein>
    <submittedName>
        <fullName evidence="4">Uncharacterized protein</fullName>
    </submittedName>
</protein>
<feature type="region of interest" description="Disordered" evidence="3">
    <location>
        <begin position="531"/>
        <end position="595"/>
    </location>
</feature>
<reference evidence="4" key="1">
    <citation type="journal article" date="2023" name="G3 (Bethesda)">
        <title>A reference genome for the long-term kleptoplast-retaining sea slug Elysia crispata morphotype clarki.</title>
        <authorList>
            <person name="Eastman K.E."/>
            <person name="Pendleton A.L."/>
            <person name="Shaikh M.A."/>
            <person name="Suttiyut T."/>
            <person name="Ogas R."/>
            <person name="Tomko P."/>
            <person name="Gavelis G."/>
            <person name="Widhalm J.R."/>
            <person name="Wisecaver J.H."/>
        </authorList>
    </citation>
    <scope>NUCLEOTIDE SEQUENCE</scope>
    <source>
        <strain evidence="4">ECLA1</strain>
    </source>
</reference>
<keyword evidence="5" id="KW-1185">Reference proteome</keyword>
<dbReference type="SUPFAM" id="SSF52058">
    <property type="entry name" value="L domain-like"/>
    <property type="match status" value="2"/>
</dbReference>
<dbReference type="PROSITE" id="PS51450">
    <property type="entry name" value="LRR"/>
    <property type="match status" value="2"/>
</dbReference>
<organism evidence="4 5">
    <name type="scientific">Elysia crispata</name>
    <name type="common">lettuce slug</name>
    <dbReference type="NCBI Taxonomy" id="231223"/>
    <lineage>
        <taxon>Eukaryota</taxon>
        <taxon>Metazoa</taxon>
        <taxon>Spiralia</taxon>
        <taxon>Lophotrochozoa</taxon>
        <taxon>Mollusca</taxon>
        <taxon>Gastropoda</taxon>
        <taxon>Heterobranchia</taxon>
        <taxon>Euthyneura</taxon>
        <taxon>Panpulmonata</taxon>
        <taxon>Sacoglossa</taxon>
        <taxon>Placobranchoidea</taxon>
        <taxon>Plakobranchidae</taxon>
        <taxon>Elysia</taxon>
    </lineage>
</organism>
<evidence type="ECO:0000313" key="4">
    <source>
        <dbReference type="EMBL" id="KAK3781507.1"/>
    </source>
</evidence>
<accession>A0AAE1A5T4</accession>
<dbReference type="InterPro" id="IPR050715">
    <property type="entry name" value="LRR-SigEffector_domain"/>
</dbReference>
<evidence type="ECO:0000256" key="2">
    <source>
        <dbReference type="ARBA" id="ARBA00022737"/>
    </source>
</evidence>
<comment type="caution">
    <text evidence="4">The sequence shown here is derived from an EMBL/GenBank/DDBJ whole genome shotgun (WGS) entry which is preliminary data.</text>
</comment>
<evidence type="ECO:0000256" key="1">
    <source>
        <dbReference type="ARBA" id="ARBA00022614"/>
    </source>
</evidence>
<feature type="compositionally biased region" description="Basic and acidic residues" evidence="3">
    <location>
        <begin position="16"/>
        <end position="29"/>
    </location>
</feature>